<proteinExistence type="predicted"/>
<sequence length="328" mass="35428">MQRRKFLKKSGLSTAGILSAPILASCKTEPKTKNIVTTNSTIKPIVIATWNVPNATAEAWKVLEKKGNALDAVEAGVKMEEADINNQSVGKGGRPDRDGNVTLDACIMDQNGNCGAVVYMQNVTHAISVARKVMEDTPHVMLAGLGAEKFAYDKGFPKENLLTEKSKAEWSEWKKESKYAPVINIENHDTIGMLAIDTNGDISGACTTSGMAYKMAGRIGDSPVIGSGLFVDNEIGGATATGQGEEIVKTVGSFLVVELMRQGWSPQKACEEAVNRIIKNDPNYKDIQVGYIAVNKKGETGGYCIHPGFSYRVYSEEGHENITSKSYL</sequence>
<dbReference type="InterPro" id="IPR000246">
    <property type="entry name" value="Peptidase_T2"/>
</dbReference>
<feature type="signal peptide" evidence="1">
    <location>
        <begin position="1"/>
        <end position="24"/>
    </location>
</feature>
<dbReference type="PANTHER" id="PTHR10188:SF6">
    <property type="entry name" value="N(4)-(BETA-N-ACETYLGLUCOSAMINYL)-L-ASPARAGINASE"/>
    <property type="match status" value="1"/>
</dbReference>
<evidence type="ECO:0000313" key="2">
    <source>
        <dbReference type="EMBL" id="MFD2588629.1"/>
    </source>
</evidence>
<dbReference type="EMBL" id="JBHULB010000080">
    <property type="protein sequence ID" value="MFD2588629.1"/>
    <property type="molecule type" value="Genomic_DNA"/>
</dbReference>
<reference evidence="3" key="1">
    <citation type="journal article" date="2019" name="Int. J. Syst. Evol. Microbiol.">
        <title>The Global Catalogue of Microorganisms (GCM) 10K type strain sequencing project: providing services to taxonomists for standard genome sequencing and annotation.</title>
        <authorList>
            <consortium name="The Broad Institute Genomics Platform"/>
            <consortium name="The Broad Institute Genome Sequencing Center for Infectious Disease"/>
            <person name="Wu L."/>
            <person name="Ma J."/>
        </authorList>
    </citation>
    <scope>NUCLEOTIDE SEQUENCE [LARGE SCALE GENOMIC DNA]</scope>
    <source>
        <strain evidence="3">KCTC 52368</strain>
    </source>
</reference>
<feature type="chain" id="PRO_5046715822" evidence="1">
    <location>
        <begin position="25"/>
        <end position="328"/>
    </location>
</feature>
<dbReference type="CDD" id="cd04513">
    <property type="entry name" value="Glycosylasparaginase"/>
    <property type="match status" value="1"/>
</dbReference>
<dbReference type="RefSeq" id="WP_377768122.1">
    <property type="nucleotide sequence ID" value="NZ_JBHULB010000080.1"/>
</dbReference>
<evidence type="ECO:0000256" key="1">
    <source>
        <dbReference type="SAM" id="SignalP"/>
    </source>
</evidence>
<organism evidence="2 3">
    <name type="scientific">Croceitalea marina</name>
    <dbReference type="NCBI Taxonomy" id="1775166"/>
    <lineage>
        <taxon>Bacteria</taxon>
        <taxon>Pseudomonadati</taxon>
        <taxon>Bacteroidota</taxon>
        <taxon>Flavobacteriia</taxon>
        <taxon>Flavobacteriales</taxon>
        <taxon>Flavobacteriaceae</taxon>
        <taxon>Croceitalea</taxon>
    </lineage>
</organism>
<comment type="caution">
    <text evidence="2">The sequence shown here is derived from an EMBL/GenBank/DDBJ whole genome shotgun (WGS) entry which is preliminary data.</text>
</comment>
<dbReference type="Pfam" id="PF01112">
    <property type="entry name" value="Asparaginase_2"/>
    <property type="match status" value="1"/>
</dbReference>
<dbReference type="Gene3D" id="3.60.20.30">
    <property type="entry name" value="(Glycosyl)asparaginase"/>
    <property type="match status" value="1"/>
</dbReference>
<dbReference type="PANTHER" id="PTHR10188">
    <property type="entry name" value="L-ASPARAGINASE"/>
    <property type="match status" value="1"/>
</dbReference>
<evidence type="ECO:0000313" key="3">
    <source>
        <dbReference type="Proteomes" id="UP001597526"/>
    </source>
</evidence>
<accession>A0ABW5N0D6</accession>
<dbReference type="SUPFAM" id="SSF56235">
    <property type="entry name" value="N-terminal nucleophile aminohydrolases (Ntn hydrolases)"/>
    <property type="match status" value="1"/>
</dbReference>
<protein>
    <submittedName>
        <fullName evidence="2">Isoaspartyl peptidase/L-asparaginase family protein</fullName>
    </submittedName>
</protein>
<keyword evidence="1" id="KW-0732">Signal</keyword>
<dbReference type="Proteomes" id="UP001597526">
    <property type="component" value="Unassembled WGS sequence"/>
</dbReference>
<dbReference type="PROSITE" id="PS51257">
    <property type="entry name" value="PROKAR_LIPOPROTEIN"/>
    <property type="match status" value="1"/>
</dbReference>
<name>A0ABW5N0D6_9FLAO</name>
<gene>
    <name evidence="2" type="ORF">ACFSQJ_16990</name>
</gene>
<keyword evidence="3" id="KW-1185">Reference proteome</keyword>
<dbReference type="InterPro" id="IPR029055">
    <property type="entry name" value="Ntn_hydrolases_N"/>
</dbReference>